<proteinExistence type="predicted"/>
<dbReference type="OrthoDB" id="1001934at2759"/>
<evidence type="ECO:0000313" key="4">
    <source>
        <dbReference type="Proteomes" id="UP001165190"/>
    </source>
</evidence>
<dbReference type="Proteomes" id="UP001165190">
    <property type="component" value="Unassembled WGS sequence"/>
</dbReference>
<name>A0A9W7HEJ0_HIBTR</name>
<dbReference type="EMBL" id="BSYR01000012">
    <property type="protein sequence ID" value="GMI75997.1"/>
    <property type="molecule type" value="Genomic_DNA"/>
</dbReference>
<keyword evidence="4" id="KW-1185">Reference proteome</keyword>
<sequence>MANDTLETIVHTKSNQNTSRDPTNNNTHVLETVQVIPNATFAKPFPDISKIKVFYGENFKRWQEHVYSVLDMHGVAFALTKSLSPTASGKQIECWIHANKESKEIWDNMILNYTAEDIGKQKFIIGKFYRWEMTEDVEKCVYLLYSSKGRGRISLSRDSRTTSVLGKGKVMLKLTSGKTLALSDVFYVHDIQTNLVSVALLGKAGIKISFQSDKVILFKSNNFVGKGYCKNGLFVLNVYEIMNANASSSSAYLIDSYDL</sequence>
<dbReference type="PANTHER" id="PTHR47592">
    <property type="entry name" value="PBF68 PROTEIN"/>
    <property type="match status" value="1"/>
</dbReference>
<protein>
    <recommendedName>
        <fullName evidence="2">Retrovirus-related Pol polyprotein from transposon TNT 1-94-like beta-barrel domain-containing protein</fullName>
    </recommendedName>
</protein>
<organism evidence="3 4">
    <name type="scientific">Hibiscus trionum</name>
    <name type="common">Flower of an hour</name>
    <dbReference type="NCBI Taxonomy" id="183268"/>
    <lineage>
        <taxon>Eukaryota</taxon>
        <taxon>Viridiplantae</taxon>
        <taxon>Streptophyta</taxon>
        <taxon>Embryophyta</taxon>
        <taxon>Tracheophyta</taxon>
        <taxon>Spermatophyta</taxon>
        <taxon>Magnoliopsida</taxon>
        <taxon>eudicotyledons</taxon>
        <taxon>Gunneridae</taxon>
        <taxon>Pentapetalae</taxon>
        <taxon>rosids</taxon>
        <taxon>malvids</taxon>
        <taxon>Malvales</taxon>
        <taxon>Malvaceae</taxon>
        <taxon>Malvoideae</taxon>
        <taxon>Hibiscus</taxon>
    </lineage>
</organism>
<evidence type="ECO:0000259" key="2">
    <source>
        <dbReference type="Pfam" id="PF22936"/>
    </source>
</evidence>
<accession>A0A9W7HEJ0</accession>
<feature type="compositionally biased region" description="Polar residues" evidence="1">
    <location>
        <begin position="11"/>
        <end position="25"/>
    </location>
</feature>
<dbReference type="AlphaFoldDB" id="A0A9W7HEJ0"/>
<evidence type="ECO:0000256" key="1">
    <source>
        <dbReference type="SAM" id="MobiDB-lite"/>
    </source>
</evidence>
<dbReference type="PANTHER" id="PTHR47592:SF27">
    <property type="entry name" value="OS08G0421700 PROTEIN"/>
    <property type="match status" value="1"/>
</dbReference>
<feature type="region of interest" description="Disordered" evidence="1">
    <location>
        <begin position="1"/>
        <end position="25"/>
    </location>
</feature>
<reference evidence="3" key="1">
    <citation type="submission" date="2023-05" db="EMBL/GenBank/DDBJ databases">
        <title>Genome and transcriptome analyses reveal genes involved in the formation of fine ridges on petal epidermal cells in Hibiscus trionum.</title>
        <authorList>
            <person name="Koshimizu S."/>
            <person name="Masuda S."/>
            <person name="Ishii T."/>
            <person name="Shirasu K."/>
            <person name="Hoshino A."/>
            <person name="Arita M."/>
        </authorList>
    </citation>
    <scope>NUCLEOTIDE SEQUENCE</scope>
    <source>
        <strain evidence="3">Hamamatsu line</strain>
    </source>
</reference>
<gene>
    <name evidence="3" type="ORF">HRI_001269000</name>
</gene>
<dbReference type="Pfam" id="PF22936">
    <property type="entry name" value="Pol_BBD"/>
    <property type="match status" value="1"/>
</dbReference>
<comment type="caution">
    <text evidence="3">The sequence shown here is derived from an EMBL/GenBank/DDBJ whole genome shotgun (WGS) entry which is preliminary data.</text>
</comment>
<feature type="domain" description="Retrovirus-related Pol polyprotein from transposon TNT 1-94-like beta-barrel" evidence="2">
    <location>
        <begin position="157"/>
        <end position="205"/>
    </location>
</feature>
<dbReference type="InterPro" id="IPR054722">
    <property type="entry name" value="PolX-like_BBD"/>
</dbReference>
<evidence type="ECO:0000313" key="3">
    <source>
        <dbReference type="EMBL" id="GMI75997.1"/>
    </source>
</evidence>